<accession>A0A9W4XJ32</accession>
<name>A0A9W4XJ32_9PLEO</name>
<proteinExistence type="predicted"/>
<evidence type="ECO:0000313" key="2">
    <source>
        <dbReference type="Proteomes" id="UP001152607"/>
    </source>
</evidence>
<sequence>MGFCRAWLVGLKQAMRGFKTKSIFSAGEQQDSGADGRRSEARGVGHEGDCRGDYGFLASYLCLGTGKLSVGTLEMHVGVTNY</sequence>
<dbReference type="Proteomes" id="UP001152607">
    <property type="component" value="Unassembled WGS sequence"/>
</dbReference>
<protein>
    <submittedName>
        <fullName evidence="1">Uncharacterized protein</fullName>
    </submittedName>
</protein>
<gene>
    <name evidence="1" type="ORF">PDIGIT_LOCUS4</name>
</gene>
<comment type="caution">
    <text evidence="1">The sequence shown here is derived from an EMBL/GenBank/DDBJ whole genome shotgun (WGS) entry which is preliminary data.</text>
</comment>
<reference evidence="1" key="1">
    <citation type="submission" date="2023-01" db="EMBL/GenBank/DDBJ databases">
        <authorList>
            <person name="Van Ghelder C."/>
            <person name="Rancurel C."/>
        </authorList>
    </citation>
    <scope>NUCLEOTIDE SEQUENCE</scope>
    <source>
        <strain evidence="1">CNCM I-4278</strain>
    </source>
</reference>
<organism evidence="1 2">
    <name type="scientific">Periconia digitata</name>
    <dbReference type="NCBI Taxonomy" id="1303443"/>
    <lineage>
        <taxon>Eukaryota</taxon>
        <taxon>Fungi</taxon>
        <taxon>Dikarya</taxon>
        <taxon>Ascomycota</taxon>
        <taxon>Pezizomycotina</taxon>
        <taxon>Dothideomycetes</taxon>
        <taxon>Pleosporomycetidae</taxon>
        <taxon>Pleosporales</taxon>
        <taxon>Massarineae</taxon>
        <taxon>Periconiaceae</taxon>
        <taxon>Periconia</taxon>
    </lineage>
</organism>
<keyword evidence="2" id="KW-1185">Reference proteome</keyword>
<evidence type="ECO:0000313" key="1">
    <source>
        <dbReference type="EMBL" id="CAI6225484.1"/>
    </source>
</evidence>
<dbReference type="EMBL" id="CAOQHR010000001">
    <property type="protein sequence ID" value="CAI6225484.1"/>
    <property type="molecule type" value="Genomic_DNA"/>
</dbReference>
<dbReference type="AlphaFoldDB" id="A0A9W4XJ32"/>